<feature type="chain" id="PRO_5012315891" description="Endopolyphosphatase" evidence="13">
    <location>
        <begin position="32"/>
        <end position="771"/>
    </location>
</feature>
<evidence type="ECO:0000256" key="10">
    <source>
        <dbReference type="ARBA" id="ARBA00023136"/>
    </source>
</evidence>
<dbReference type="EMBL" id="APWK03000046">
    <property type="protein sequence ID" value="PHH53256.1"/>
    <property type="molecule type" value="Genomic_DNA"/>
</dbReference>
<dbReference type="PANTHER" id="PTHR10340">
    <property type="entry name" value="SPHINGOMYELIN PHOSPHODIESTERASE"/>
    <property type="match status" value="1"/>
</dbReference>
<evidence type="ECO:0000259" key="14">
    <source>
        <dbReference type="Pfam" id="PF00149"/>
    </source>
</evidence>
<evidence type="ECO:0000256" key="4">
    <source>
        <dbReference type="ARBA" id="ARBA00014458"/>
    </source>
</evidence>
<evidence type="ECO:0000256" key="13">
    <source>
        <dbReference type="SAM" id="SignalP"/>
    </source>
</evidence>
<keyword evidence="10" id="KW-0472">Membrane</keyword>
<keyword evidence="7" id="KW-0378">Hydrolase</keyword>
<evidence type="ECO:0000256" key="8">
    <source>
        <dbReference type="ARBA" id="ARBA00022968"/>
    </source>
</evidence>
<dbReference type="GO" id="GO:0004309">
    <property type="term" value="F:exopolyphosphatase activity"/>
    <property type="evidence" value="ECO:0007669"/>
    <property type="project" value="TreeGrafter"/>
</dbReference>
<evidence type="ECO:0000256" key="2">
    <source>
        <dbReference type="ARBA" id="ARBA00010399"/>
    </source>
</evidence>
<protein>
    <recommendedName>
        <fullName evidence="4">Endopolyphosphatase</fullName>
        <ecNumber evidence="3">3.6.1.10</ecNumber>
    </recommendedName>
</protein>
<keyword evidence="13" id="KW-0732">Signal</keyword>
<evidence type="ECO:0000256" key="11">
    <source>
        <dbReference type="ARBA" id="ARBA00023180"/>
    </source>
</evidence>
<keyword evidence="8" id="KW-0735">Signal-anchor</keyword>
<feature type="compositionally biased region" description="Basic and acidic residues" evidence="12">
    <location>
        <begin position="609"/>
        <end position="618"/>
    </location>
</feature>
<keyword evidence="5" id="KW-0926">Vacuole</keyword>
<evidence type="ECO:0000256" key="12">
    <source>
        <dbReference type="SAM" id="MobiDB-lite"/>
    </source>
</evidence>
<evidence type="ECO:0000256" key="3">
    <source>
        <dbReference type="ARBA" id="ARBA00012459"/>
    </source>
</evidence>
<feature type="compositionally biased region" description="Acidic residues" evidence="12">
    <location>
        <begin position="707"/>
        <end position="725"/>
    </location>
</feature>
<gene>
    <name evidence="15" type="primary">epp-1</name>
    <name evidence="15" type="ORF">CFIMG_002834RA</name>
</gene>
<name>A0A2C5X558_9PEZI</name>
<feature type="signal peptide" evidence="13">
    <location>
        <begin position="1"/>
        <end position="31"/>
    </location>
</feature>
<feature type="domain" description="Calcineurin-like phosphoesterase" evidence="14">
    <location>
        <begin position="67"/>
        <end position="330"/>
    </location>
</feature>
<dbReference type="InterPro" id="IPR004843">
    <property type="entry name" value="Calcineurin-like_PHP"/>
</dbReference>
<organism evidence="15 16">
    <name type="scientific">Ceratocystis fimbriata CBS 114723</name>
    <dbReference type="NCBI Taxonomy" id="1035309"/>
    <lineage>
        <taxon>Eukaryota</taxon>
        <taxon>Fungi</taxon>
        <taxon>Dikarya</taxon>
        <taxon>Ascomycota</taxon>
        <taxon>Pezizomycotina</taxon>
        <taxon>Sordariomycetes</taxon>
        <taxon>Hypocreomycetidae</taxon>
        <taxon>Microascales</taxon>
        <taxon>Ceratocystidaceae</taxon>
        <taxon>Ceratocystis</taxon>
    </lineage>
</organism>
<evidence type="ECO:0000256" key="5">
    <source>
        <dbReference type="ARBA" id="ARBA00022554"/>
    </source>
</evidence>
<reference evidence="15 16" key="1">
    <citation type="journal article" date="2013" name="Fungal Biol.">
        <title>Analysis of microsatellite markers in the genome of the plant pathogen Ceratocystis fimbriata.</title>
        <authorList>
            <person name="Simpson M.C."/>
            <person name="Wilken P.M."/>
            <person name="Coetzee M.P."/>
            <person name="Wingfield M.J."/>
            <person name="Wingfield B.D."/>
        </authorList>
    </citation>
    <scope>NUCLEOTIDE SEQUENCE [LARGE SCALE GENOMIC DNA]</scope>
    <source>
        <strain evidence="15 16">CBS 114723</strain>
    </source>
</reference>
<feature type="compositionally biased region" description="Acidic residues" evidence="12">
    <location>
        <begin position="594"/>
        <end position="608"/>
    </location>
</feature>
<dbReference type="AlphaFoldDB" id="A0A2C5X558"/>
<comment type="caution">
    <text evidence="15">The sequence shown here is derived from an EMBL/GenBank/DDBJ whole genome shotgun (WGS) entry which is preliminary data.</text>
</comment>
<dbReference type="GO" id="GO:0000298">
    <property type="term" value="F:endopolyphosphatase activity"/>
    <property type="evidence" value="ECO:0007669"/>
    <property type="project" value="UniProtKB-EC"/>
</dbReference>
<keyword evidence="6" id="KW-0812">Transmembrane</keyword>
<dbReference type="GO" id="GO:0006798">
    <property type="term" value="P:polyphosphate catabolic process"/>
    <property type="evidence" value="ECO:0007669"/>
    <property type="project" value="TreeGrafter"/>
</dbReference>
<dbReference type="PANTHER" id="PTHR10340:SF55">
    <property type="entry name" value="ENDOPOLYPHOSPHATASE"/>
    <property type="match status" value="1"/>
</dbReference>
<feature type="compositionally biased region" description="Pro residues" evidence="12">
    <location>
        <begin position="528"/>
        <end position="539"/>
    </location>
</feature>
<dbReference type="GO" id="GO:0005774">
    <property type="term" value="C:vacuolar membrane"/>
    <property type="evidence" value="ECO:0007669"/>
    <property type="project" value="UniProtKB-SubCell"/>
</dbReference>
<evidence type="ECO:0000313" key="16">
    <source>
        <dbReference type="Proteomes" id="UP000222788"/>
    </source>
</evidence>
<reference evidence="15 16" key="2">
    <citation type="journal article" date="2013" name="IMA Fungus">
        <title>IMA Genome-F 1: Ceratocystis fimbriata: Draft nuclear genome sequence for the plant pathogen, Ceratocystis fimbriata.</title>
        <authorList>
            <person name="Wilken P.M."/>
            <person name="Steenkamp E.T."/>
            <person name="Wingfield M.J."/>
            <person name="de Beer Z.W."/>
            <person name="Wingfield B.D."/>
        </authorList>
    </citation>
    <scope>NUCLEOTIDE SEQUENCE [LARGE SCALE GENOMIC DNA]</scope>
    <source>
        <strain evidence="15 16">CBS 114723</strain>
    </source>
</reference>
<dbReference type="Pfam" id="PF00149">
    <property type="entry name" value="Metallophos"/>
    <property type="match status" value="1"/>
</dbReference>
<proteinExistence type="inferred from homology"/>
<evidence type="ECO:0000256" key="6">
    <source>
        <dbReference type="ARBA" id="ARBA00022692"/>
    </source>
</evidence>
<dbReference type="InterPro" id="IPR029052">
    <property type="entry name" value="Metallo-depent_PP-like"/>
</dbReference>
<feature type="region of interest" description="Disordered" evidence="12">
    <location>
        <begin position="496"/>
        <end position="539"/>
    </location>
</feature>
<feature type="region of interest" description="Disordered" evidence="12">
    <location>
        <begin position="564"/>
        <end position="626"/>
    </location>
</feature>
<feature type="region of interest" description="Disordered" evidence="12">
    <location>
        <begin position="668"/>
        <end position="747"/>
    </location>
</feature>
<evidence type="ECO:0000256" key="7">
    <source>
        <dbReference type="ARBA" id="ARBA00022801"/>
    </source>
</evidence>
<evidence type="ECO:0000256" key="9">
    <source>
        <dbReference type="ARBA" id="ARBA00022989"/>
    </source>
</evidence>
<keyword evidence="9" id="KW-1133">Transmembrane helix</keyword>
<dbReference type="PIRSF" id="PIRSF027093">
    <property type="entry name" value="EndopolyPtase_N1"/>
    <property type="match status" value="1"/>
</dbReference>
<evidence type="ECO:0000313" key="15">
    <source>
        <dbReference type="EMBL" id="PHH53256.1"/>
    </source>
</evidence>
<dbReference type="SUPFAM" id="SSF56300">
    <property type="entry name" value="Metallo-dependent phosphatases"/>
    <property type="match status" value="1"/>
</dbReference>
<sequence>MQSQSRPRLWPRSRWLQSYITALLLSQQASALAIGKAPQLQHILPLHEAAHKNLQENGAGGSRLHGRFLHITDFHPDMFYKAHTSTAEDIACHRSSGPAGYYGAETSDCDSPVHLVDSVLAWIDENVKDTVDFVIWTGDSARHDSDEDIPRNASQVLGTNKMMVKKITKLFSDDQGKLTIPIIPSLGNNDILPHNILMPAPSEWLRTYTDVWEAFIPESQRHSFEFGGWFYVEVIPNKLAVFSVNTLYLFDRNAGVDDCVNPSEPGFMHMEWLRIQLTQMRARGVKAILTGHVPPARTAGKQNWDETCWQKYNLWLVQFRDVVVGSIYGHMNIDHFLLHDSNDLDILQTDDVLQGTTEEAASQINQDEQDTVHDEAASIYASANYLVDLRRLWSKLPDPSAVINAADSEAEFSASEKRPWKGLGNKHAERYHLSLVSPSIVPNYFPTIRVLSYNTEGLDGPLWRDVENVMIKDDSPDEISTMRLQALENEIEMAKKKMNDKKGKKGKKNKKGKKGKKGPHKDPHLVIPDPPAKGTPPGPGYEMQTLSWLGYVQYYANLTHLNNNIKSSTPEKKKKDKKKPTKGNSVELRSLPETETEVEDDLEFDGEVDQTKWREGPHKNKKLHKNPKHLPFKFDVEYSTFTDKVYKLKDLTVKSYVKLAYRLAKHKPRKGGKALDPLPAETEVEESALEFSESDSAESIYQRMTEVEEEIDEASVDEDDYEDAGSDVGSSALRKGKKSKDKKKKKNKVWRQFLEFAFVKTLDKKKIDSLD</sequence>
<evidence type="ECO:0000256" key="1">
    <source>
        <dbReference type="ARBA" id="ARBA00004576"/>
    </source>
</evidence>
<dbReference type="InterPro" id="IPR012358">
    <property type="entry name" value="EndopolyPtase_N1"/>
</dbReference>
<dbReference type="EC" id="3.6.1.10" evidence="3"/>
<keyword evidence="11" id="KW-0325">Glycoprotein</keyword>
<feature type="compositionally biased region" description="Basic residues" evidence="12">
    <location>
        <begin position="502"/>
        <end position="519"/>
    </location>
</feature>
<feature type="compositionally biased region" description="Acidic residues" evidence="12">
    <location>
        <begin position="682"/>
        <end position="696"/>
    </location>
</feature>
<comment type="subcellular location">
    <subcellularLocation>
        <location evidence="1">Vacuole membrane</location>
        <topology evidence="1">Single-pass type II membrane protein</topology>
    </subcellularLocation>
</comment>
<feature type="compositionally biased region" description="Basic residues" evidence="12">
    <location>
        <begin position="572"/>
        <end position="581"/>
    </location>
</feature>
<dbReference type="STRING" id="1035309.A0A2C5X558"/>
<comment type="similarity">
    <text evidence="2">Belongs to the endopolyphosphatase PPN1 family.</text>
</comment>
<dbReference type="GO" id="GO:0008081">
    <property type="term" value="F:phosphoric diester hydrolase activity"/>
    <property type="evidence" value="ECO:0007669"/>
    <property type="project" value="TreeGrafter"/>
</dbReference>
<accession>A0A2C5X558</accession>
<dbReference type="Proteomes" id="UP000222788">
    <property type="component" value="Unassembled WGS sequence"/>
</dbReference>
<dbReference type="GO" id="GO:0000324">
    <property type="term" value="C:fungal-type vacuole"/>
    <property type="evidence" value="ECO:0007669"/>
    <property type="project" value="TreeGrafter"/>
</dbReference>
<keyword evidence="16" id="KW-1185">Reference proteome</keyword>
<dbReference type="OrthoDB" id="348678at2759"/>
<feature type="compositionally biased region" description="Basic residues" evidence="12">
    <location>
        <begin position="734"/>
        <end position="747"/>
    </location>
</feature>